<evidence type="ECO:0000313" key="1">
    <source>
        <dbReference type="EMBL" id="SCL16754.1"/>
    </source>
</evidence>
<accession>A0A1C6RHT4</accession>
<dbReference type="InterPro" id="IPR007814">
    <property type="entry name" value="PaaA_PaaC"/>
</dbReference>
<proteinExistence type="predicted"/>
<dbReference type="Gene3D" id="1.20.1260.10">
    <property type="match status" value="1"/>
</dbReference>
<protein>
    <submittedName>
        <fullName evidence="1">Ring-1,2-phenylacetyl-CoA epoxidase subunit PaaC</fullName>
    </submittedName>
</protein>
<dbReference type="SUPFAM" id="SSF47240">
    <property type="entry name" value="Ferritin-like"/>
    <property type="match status" value="1"/>
</dbReference>
<dbReference type="RefSeq" id="WP_091455084.1">
    <property type="nucleotide sequence ID" value="NZ_FMHU01000001.1"/>
</dbReference>
<organism evidence="1 2">
    <name type="scientific">Micromonospora inyonensis</name>
    <dbReference type="NCBI Taxonomy" id="47866"/>
    <lineage>
        <taxon>Bacteria</taxon>
        <taxon>Bacillati</taxon>
        <taxon>Actinomycetota</taxon>
        <taxon>Actinomycetes</taxon>
        <taxon>Micromonosporales</taxon>
        <taxon>Micromonosporaceae</taxon>
        <taxon>Micromonospora</taxon>
    </lineage>
</organism>
<dbReference type="EMBL" id="FMHU01000001">
    <property type="protein sequence ID" value="SCL16754.1"/>
    <property type="molecule type" value="Genomic_DNA"/>
</dbReference>
<dbReference type="PANTHER" id="PTHR30458:SF0">
    <property type="entry name" value="1,2-PHENYLACETYL-COA EPOXIDASE, SUBUNIT C"/>
    <property type="match status" value="1"/>
</dbReference>
<dbReference type="Proteomes" id="UP000198906">
    <property type="component" value="Unassembled WGS sequence"/>
</dbReference>
<dbReference type="GO" id="GO:0010124">
    <property type="term" value="P:phenylacetate catabolic process"/>
    <property type="evidence" value="ECO:0007669"/>
    <property type="project" value="InterPro"/>
</dbReference>
<reference evidence="2" key="1">
    <citation type="submission" date="2016-06" db="EMBL/GenBank/DDBJ databases">
        <authorList>
            <person name="Varghese N."/>
        </authorList>
    </citation>
    <scope>NUCLEOTIDE SEQUENCE [LARGE SCALE GENOMIC DNA]</scope>
    <source>
        <strain evidence="2">DSM 46123</strain>
    </source>
</reference>
<keyword evidence="2" id="KW-1185">Reference proteome</keyword>
<evidence type="ECO:0000313" key="2">
    <source>
        <dbReference type="Proteomes" id="UP000198906"/>
    </source>
</evidence>
<dbReference type="InterPro" id="IPR052703">
    <property type="entry name" value="Aromatic_CoA_ox/epox"/>
</dbReference>
<gene>
    <name evidence="1" type="ORF">GA0074694_1747</name>
</gene>
<dbReference type="AlphaFoldDB" id="A0A1C6RHT4"/>
<name>A0A1C6RHT4_9ACTN</name>
<dbReference type="InterPro" id="IPR009078">
    <property type="entry name" value="Ferritin-like_SF"/>
</dbReference>
<dbReference type="STRING" id="47866.GA0074694_1747"/>
<dbReference type="NCBIfam" id="TIGR02158">
    <property type="entry name" value="PA_CoA_Oxy3"/>
    <property type="match status" value="1"/>
</dbReference>
<dbReference type="PIRSF" id="PIRSF037834">
    <property type="entry name" value="PA_CoA_Oase3"/>
    <property type="match status" value="1"/>
</dbReference>
<sequence>MNRDLHEFALRLGDDALVAAQRLAEWTTRAPEMEEDVALANIALDQLGAARLLLTYAGELEGAGRDEDALAFLRDDREFRNCLLVELPNGDFAVTMAKLLLLAAYQLPLYTALAGCADERLAAIGAKTRKESAYHLDHAALWVRRLGDGTEESHRRMQAAVDEIWPYTHELFAADELTARLDAAGLAAAPSTLRDRWRETVEPVLADATLTRPADGWGPSGGRDGVHTEHLSYLLAEMQVLHRAHPGAKW</sequence>
<dbReference type="InterPro" id="IPR011882">
    <property type="entry name" value="PaaC"/>
</dbReference>
<dbReference type="InterPro" id="IPR012347">
    <property type="entry name" value="Ferritin-like"/>
</dbReference>
<dbReference type="Pfam" id="PF05138">
    <property type="entry name" value="PaaA_PaaC"/>
    <property type="match status" value="1"/>
</dbReference>
<dbReference type="PANTHER" id="PTHR30458">
    <property type="entry name" value="PHENYLACETIC ACID DEGRADATION PROTEIN PAA"/>
    <property type="match status" value="1"/>
</dbReference>
<dbReference type="GO" id="GO:0005829">
    <property type="term" value="C:cytosol"/>
    <property type="evidence" value="ECO:0007669"/>
    <property type="project" value="TreeGrafter"/>
</dbReference>